<protein>
    <submittedName>
        <fullName evidence="1">Uncharacterized protein</fullName>
    </submittedName>
</protein>
<name>A0A6L2MDZ7_TANCI</name>
<accession>A0A6L2MDZ7</accession>
<dbReference type="Gene3D" id="3.60.10.10">
    <property type="entry name" value="Endonuclease/exonuclease/phosphatase"/>
    <property type="match status" value="1"/>
</dbReference>
<dbReference type="InterPro" id="IPR036691">
    <property type="entry name" value="Endo/exonu/phosph_ase_sf"/>
</dbReference>
<organism evidence="1">
    <name type="scientific">Tanacetum cinerariifolium</name>
    <name type="common">Dalmatian daisy</name>
    <name type="synonym">Chrysanthemum cinerariifolium</name>
    <dbReference type="NCBI Taxonomy" id="118510"/>
    <lineage>
        <taxon>Eukaryota</taxon>
        <taxon>Viridiplantae</taxon>
        <taxon>Streptophyta</taxon>
        <taxon>Embryophyta</taxon>
        <taxon>Tracheophyta</taxon>
        <taxon>Spermatophyta</taxon>
        <taxon>Magnoliopsida</taxon>
        <taxon>eudicotyledons</taxon>
        <taxon>Gunneridae</taxon>
        <taxon>Pentapetalae</taxon>
        <taxon>asterids</taxon>
        <taxon>campanulids</taxon>
        <taxon>Asterales</taxon>
        <taxon>Asteraceae</taxon>
        <taxon>Asteroideae</taxon>
        <taxon>Anthemideae</taxon>
        <taxon>Anthemidinae</taxon>
        <taxon>Tanacetum</taxon>
    </lineage>
</organism>
<dbReference type="AlphaFoldDB" id="A0A6L2MDZ7"/>
<sequence length="1014" mass="117461">MHKVPIVAYSKDGLSLIAIQIGTSIMLDAFTSSMCVDSCGRIGFVRPLIEVGADKELKHEVTMVVLIVDATKKAGFETIDYTKEKIRVEYEWKPSFNKPKTTFVYRPKQPQPTVAKPLVDEPINLAKLKNQFDVLRDQDDLLREVNVSESSGGTEKYNMNKKDASYGSDSKSKVEELVLEGNPNVSDEWTSNAILCFKHCRIIVGWNVDVVHLMVLSQSSQALHVKVFHKATNKTMFCSFIYADFNIALNMEDSYAGSSSFNSAMCEFKDFVTRIEVMDINSFGLHYTWNQKPKGECDSYLYDEESVYLKAFNEDKLDEEWFLKQKAKIDWLEAGDSNSSYFISLSSLEANEVELKLWLIQITLKFWAPMYQRCCKILYIRIIEGIKEVVSDNQAAFVSGRQISNILITQELMHSCHKNHGPPRCMFKVDIQKAYDTVDWRFLEIILVRFRFHCTMVKWIMACVTSTSFSLNINGNIHGFFKRKKGFEIRRSSFPLSFHYGYGDFNAYSQKTNDLFIFAHGELALARVILESLDEFKWFWVLELPVKYIGVPLISSRLLNKDYKILVEKAKNRIRDWKNKSLSFAGRLQLCKSTISSMHVYWTSVLMIPKGIIYDIYQLIRGFLWCNGEYKRGKAKVAWDDICLPKEEGGLGLRSLDVFNIALMTTHIWNIVSNKESLWVRWIHTYKLRGYKLEDKLNSSNHLLRIEAEIKSPWHNITRIDVGWDPLVIFAKVLSQTDQAMHLLINSFRDNKQIFVSIIYGKNTPDARVKLWKSLIEHEGVAGNDPWVTLGDFNVVLRVNENSNGHNVRGVGIKDFRDCVDRLELEDINMTGKYPDSFDVFMPYMTSDHSYVVLTIPDLADIDVKGYEMFKLAKKLKNMKKHMRQMNRRNGNVYEKVMVLKEELFRIQQSLDKDPSNALLREEEMVYYHAYREATLDEEKLLKQKTKIEWLRETASFSVCVNEDSRGFFKAKMGLRQGDLISPYLFTLLMEVLNLMVKRYLVLGQGFIPEEMLK</sequence>
<evidence type="ECO:0000313" key="1">
    <source>
        <dbReference type="EMBL" id="GEU72213.1"/>
    </source>
</evidence>
<gene>
    <name evidence="1" type="ORF">Tci_044191</name>
</gene>
<dbReference type="PANTHER" id="PTHR33116:SF84">
    <property type="entry name" value="RNA-DIRECTED DNA POLYMERASE"/>
    <property type="match status" value="1"/>
</dbReference>
<comment type="caution">
    <text evidence="1">The sequence shown here is derived from an EMBL/GenBank/DDBJ whole genome shotgun (WGS) entry which is preliminary data.</text>
</comment>
<reference evidence="1" key="1">
    <citation type="journal article" date="2019" name="Sci. Rep.">
        <title>Draft genome of Tanacetum cinerariifolium, the natural source of mosquito coil.</title>
        <authorList>
            <person name="Yamashiro T."/>
            <person name="Shiraishi A."/>
            <person name="Satake H."/>
            <person name="Nakayama K."/>
        </authorList>
    </citation>
    <scope>NUCLEOTIDE SEQUENCE</scope>
</reference>
<dbReference type="EMBL" id="BKCJ010006446">
    <property type="protein sequence ID" value="GEU72213.1"/>
    <property type="molecule type" value="Genomic_DNA"/>
</dbReference>
<dbReference type="SUPFAM" id="SSF56219">
    <property type="entry name" value="DNase I-like"/>
    <property type="match status" value="1"/>
</dbReference>
<dbReference type="PANTHER" id="PTHR33116">
    <property type="entry name" value="REVERSE TRANSCRIPTASE ZINC-BINDING DOMAIN-CONTAINING PROTEIN-RELATED-RELATED"/>
    <property type="match status" value="1"/>
</dbReference>
<proteinExistence type="predicted"/>